<feature type="region of interest" description="Disordered" evidence="1">
    <location>
        <begin position="1"/>
        <end position="41"/>
    </location>
</feature>
<proteinExistence type="predicted"/>
<dbReference type="AlphaFoldDB" id="A0A6L3N3U2"/>
<dbReference type="RefSeq" id="WP_150998442.1">
    <property type="nucleotide sequence ID" value="NZ_CABVPM010000001.1"/>
</dbReference>
<comment type="caution">
    <text evidence="2">The sequence shown here is derived from an EMBL/GenBank/DDBJ whole genome shotgun (WGS) entry which is preliminary data.</text>
</comment>
<organism evidence="2 3">
    <name type="scientific">Burkholderia stagnalis</name>
    <dbReference type="NCBI Taxonomy" id="1503054"/>
    <lineage>
        <taxon>Bacteria</taxon>
        <taxon>Pseudomonadati</taxon>
        <taxon>Pseudomonadota</taxon>
        <taxon>Betaproteobacteria</taxon>
        <taxon>Burkholderiales</taxon>
        <taxon>Burkholderiaceae</taxon>
        <taxon>Burkholderia</taxon>
        <taxon>Burkholderia cepacia complex</taxon>
    </lineage>
</organism>
<dbReference type="Proteomes" id="UP000473470">
    <property type="component" value="Unassembled WGS sequence"/>
</dbReference>
<reference evidence="2 3" key="1">
    <citation type="submission" date="2019-09" db="EMBL/GenBank/DDBJ databases">
        <title>Draft genome sequences of 48 bacterial type strains from the CCUG.</title>
        <authorList>
            <person name="Tunovic T."/>
            <person name="Pineiro-Iglesias B."/>
            <person name="Unosson C."/>
            <person name="Inganas E."/>
            <person name="Ohlen M."/>
            <person name="Cardew S."/>
            <person name="Jensie-Markopoulos S."/>
            <person name="Salva-Serra F."/>
            <person name="Jaen-Luchoro D."/>
            <person name="Karlsson R."/>
            <person name="Svensson-Stadler L."/>
            <person name="Chun J."/>
            <person name="Moore E."/>
        </authorList>
    </citation>
    <scope>NUCLEOTIDE SEQUENCE [LARGE SCALE GENOMIC DNA]</scope>
    <source>
        <strain evidence="2 3">CCUG 65686</strain>
    </source>
</reference>
<evidence type="ECO:0000313" key="2">
    <source>
        <dbReference type="EMBL" id="KAB0640679.1"/>
    </source>
</evidence>
<feature type="compositionally biased region" description="Basic and acidic residues" evidence="1">
    <location>
        <begin position="24"/>
        <end position="40"/>
    </location>
</feature>
<feature type="region of interest" description="Disordered" evidence="1">
    <location>
        <begin position="109"/>
        <end position="129"/>
    </location>
</feature>
<protein>
    <submittedName>
        <fullName evidence="2">Uncharacterized protein</fullName>
    </submittedName>
</protein>
<accession>A0A6L3N3U2</accession>
<dbReference type="EMBL" id="VZOK01000004">
    <property type="protein sequence ID" value="KAB0640679.1"/>
    <property type="molecule type" value="Genomic_DNA"/>
</dbReference>
<sequence length="129" mass="14750">MFDLFETSLTPAQKRRAAAQIQAQREDQAQAEQKRQKDLEEVTSTFEMPLLLKAAELAGWKPTNQEDGMRKQAEAATLFLMSLATESKQKSCFEFITQLIAMDAMNSSYNPEPEEKKRPSPFFTRKLTI</sequence>
<evidence type="ECO:0000256" key="1">
    <source>
        <dbReference type="SAM" id="MobiDB-lite"/>
    </source>
</evidence>
<gene>
    <name evidence="2" type="ORF">F7R25_04060</name>
</gene>
<name>A0A6L3N3U2_9BURK</name>
<evidence type="ECO:0000313" key="3">
    <source>
        <dbReference type="Proteomes" id="UP000473470"/>
    </source>
</evidence>